<dbReference type="PANTHER" id="PTHR23049">
    <property type="entry name" value="MYOSIN REGULATORY LIGHT CHAIN 2"/>
    <property type="match status" value="1"/>
</dbReference>
<name>A0A553MVK5_9TELE</name>
<evidence type="ECO:0000256" key="1">
    <source>
        <dbReference type="ARBA" id="ARBA00022737"/>
    </source>
</evidence>
<protein>
    <recommendedName>
        <fullName evidence="6">EF-hand domain-containing protein</fullName>
    </recommendedName>
</protein>
<comment type="caution">
    <text evidence="4">The sequence shown here is derived from an EMBL/GenBank/DDBJ whole genome shotgun (WGS) entry which is preliminary data.</text>
</comment>
<dbReference type="AlphaFoldDB" id="A0A553MVK5"/>
<proteinExistence type="predicted"/>
<keyword evidence="3" id="KW-1133">Transmembrane helix</keyword>
<keyword evidence="5" id="KW-1185">Reference proteome</keyword>
<reference evidence="4 5" key="1">
    <citation type="journal article" date="2019" name="Sci. Data">
        <title>Hybrid genome assembly and annotation of Danionella translucida.</title>
        <authorList>
            <person name="Kadobianskyi M."/>
            <person name="Schulze L."/>
            <person name="Schuelke M."/>
            <person name="Judkewitz B."/>
        </authorList>
    </citation>
    <scope>NUCLEOTIDE SEQUENCE [LARGE SCALE GENOMIC DNA]</scope>
    <source>
        <strain evidence="4 5">Bolton</strain>
    </source>
</reference>
<keyword evidence="3" id="KW-0472">Membrane</keyword>
<dbReference type="Gene3D" id="1.10.238.10">
    <property type="entry name" value="EF-hand"/>
    <property type="match status" value="1"/>
</dbReference>
<keyword evidence="3" id="KW-0812">Transmembrane</keyword>
<evidence type="ECO:0008006" key="6">
    <source>
        <dbReference type="Google" id="ProtNLM"/>
    </source>
</evidence>
<evidence type="ECO:0000256" key="3">
    <source>
        <dbReference type="SAM" id="Phobius"/>
    </source>
</evidence>
<dbReference type="InterPro" id="IPR050403">
    <property type="entry name" value="Myosin_RLC"/>
</dbReference>
<organism evidence="4 5">
    <name type="scientific">Danionella cerebrum</name>
    <dbReference type="NCBI Taxonomy" id="2873325"/>
    <lineage>
        <taxon>Eukaryota</taxon>
        <taxon>Metazoa</taxon>
        <taxon>Chordata</taxon>
        <taxon>Craniata</taxon>
        <taxon>Vertebrata</taxon>
        <taxon>Euteleostomi</taxon>
        <taxon>Actinopterygii</taxon>
        <taxon>Neopterygii</taxon>
        <taxon>Teleostei</taxon>
        <taxon>Ostariophysi</taxon>
        <taxon>Cypriniformes</taxon>
        <taxon>Danionidae</taxon>
        <taxon>Danioninae</taxon>
        <taxon>Danionella</taxon>
    </lineage>
</organism>
<dbReference type="SUPFAM" id="SSF47473">
    <property type="entry name" value="EF-hand"/>
    <property type="match status" value="1"/>
</dbReference>
<accession>A0A553MVK5</accession>
<dbReference type="InterPro" id="IPR011992">
    <property type="entry name" value="EF-hand-dom_pair"/>
</dbReference>
<dbReference type="OrthoDB" id="429467at2759"/>
<feature type="transmembrane region" description="Helical" evidence="3">
    <location>
        <begin position="28"/>
        <end position="50"/>
    </location>
</feature>
<feature type="region of interest" description="Disordered" evidence="2">
    <location>
        <begin position="79"/>
        <end position="114"/>
    </location>
</feature>
<keyword evidence="1" id="KW-0677">Repeat</keyword>
<evidence type="ECO:0000256" key="2">
    <source>
        <dbReference type="SAM" id="MobiDB-lite"/>
    </source>
</evidence>
<sequence length="215" mass="24715">MNEICVSRRFPRPEITERGMEGSETAELFHPSVILALCSLRIILIFYLSLPKLAMSYIYQPLDPLQKLLHPSTRLQDLSAASVPAPPSPEPWLRRKRRNERQKEPTPTCSPCLNKRRSRSRLNVKQEEIDDMLKEASGPINFTETILNAFKVFDPEGKGILKKEYVTEMLTTQADRFTADEMEQMFTAFPPDLAGNLDYRNLVHVITHGEEKDQE</sequence>
<dbReference type="STRING" id="623744.A0A553MVK5"/>
<dbReference type="EMBL" id="SRMA01027244">
    <property type="protein sequence ID" value="TRY57216.1"/>
    <property type="molecule type" value="Genomic_DNA"/>
</dbReference>
<evidence type="ECO:0000313" key="4">
    <source>
        <dbReference type="EMBL" id="TRY57216.1"/>
    </source>
</evidence>
<evidence type="ECO:0000313" key="5">
    <source>
        <dbReference type="Proteomes" id="UP000316079"/>
    </source>
</evidence>
<gene>
    <name evidence="4" type="ORF">DNTS_003289</name>
</gene>
<dbReference type="Proteomes" id="UP000316079">
    <property type="component" value="Unassembled WGS sequence"/>
</dbReference>